<evidence type="ECO:0000259" key="3">
    <source>
        <dbReference type="Pfam" id="PF13505"/>
    </source>
</evidence>
<dbReference type="RefSeq" id="WP_163283894.1">
    <property type="nucleotide sequence ID" value="NZ_JAAGVY010000007.1"/>
</dbReference>
<dbReference type="InterPro" id="IPR027385">
    <property type="entry name" value="Beta-barrel_OMP"/>
</dbReference>
<dbReference type="EMBL" id="JAAGVY010000007">
    <property type="protein sequence ID" value="NEN23063.1"/>
    <property type="molecule type" value="Genomic_DNA"/>
</dbReference>
<evidence type="ECO:0000313" key="5">
    <source>
        <dbReference type="Proteomes" id="UP000486602"/>
    </source>
</evidence>
<keyword evidence="1 2" id="KW-0732">Signal</keyword>
<evidence type="ECO:0000256" key="1">
    <source>
        <dbReference type="ARBA" id="ARBA00022729"/>
    </source>
</evidence>
<evidence type="ECO:0000256" key="2">
    <source>
        <dbReference type="SAM" id="SignalP"/>
    </source>
</evidence>
<proteinExistence type="predicted"/>
<organism evidence="4 5">
    <name type="scientific">Cryomorpha ignava</name>
    <dbReference type="NCBI Taxonomy" id="101383"/>
    <lineage>
        <taxon>Bacteria</taxon>
        <taxon>Pseudomonadati</taxon>
        <taxon>Bacteroidota</taxon>
        <taxon>Flavobacteriia</taxon>
        <taxon>Flavobacteriales</taxon>
        <taxon>Cryomorphaceae</taxon>
        <taxon>Cryomorpha</taxon>
    </lineage>
</organism>
<name>A0A7K3WN33_9FLAO</name>
<comment type="caution">
    <text evidence="4">The sequence shown here is derived from an EMBL/GenBank/DDBJ whole genome shotgun (WGS) entry which is preliminary data.</text>
</comment>
<dbReference type="SUPFAM" id="SSF56925">
    <property type="entry name" value="OMPA-like"/>
    <property type="match status" value="1"/>
</dbReference>
<dbReference type="Pfam" id="PF13505">
    <property type="entry name" value="OMP_b-brl"/>
    <property type="match status" value="1"/>
</dbReference>
<dbReference type="AlphaFoldDB" id="A0A7K3WN33"/>
<feature type="domain" description="Outer membrane protein beta-barrel" evidence="3">
    <location>
        <begin position="9"/>
        <end position="228"/>
    </location>
</feature>
<protein>
    <submittedName>
        <fullName evidence="4">Outer membrane beta-barrel protein</fullName>
    </submittedName>
</protein>
<dbReference type="Proteomes" id="UP000486602">
    <property type="component" value="Unassembled WGS sequence"/>
</dbReference>
<accession>A0A7K3WN33</accession>
<evidence type="ECO:0000313" key="4">
    <source>
        <dbReference type="EMBL" id="NEN23063.1"/>
    </source>
</evidence>
<feature type="signal peptide" evidence="2">
    <location>
        <begin position="1"/>
        <end position="20"/>
    </location>
</feature>
<feature type="chain" id="PRO_5029832323" evidence="2">
    <location>
        <begin position="21"/>
        <end position="230"/>
    </location>
</feature>
<gene>
    <name evidence="4" type="ORF">G3O08_06065</name>
</gene>
<reference evidence="4 5" key="1">
    <citation type="submission" date="2020-02" db="EMBL/GenBank/DDBJ databases">
        <title>Out from the shadows clarifying the taxonomy of the family Cryomorphaceae and related taxa by utilizing the GTDB taxonomic framework.</title>
        <authorList>
            <person name="Bowman J.P."/>
        </authorList>
    </citation>
    <scope>NUCLEOTIDE SEQUENCE [LARGE SCALE GENOMIC DNA]</scope>
    <source>
        <strain evidence="4 5">QSSC 1-22</strain>
    </source>
</reference>
<sequence>MKKVLLFSILLGFMSVSAFAQLPGRGATISGGAQLAVPRGEYAELYKGTPFGLNAALSMPIFKLPIETGGGFAWNKIGGEGRDVYIADEMGNEQEAELKLNGNAYTYYVHGRLRPFNGDFRPYGEVIAGMRTYSVKSKLLMVTPHGTDTDPLTEVTDRDFVWVTGWAVGLQYRLISGVFLEARFEKLKGDRAQYINPESINISREGAYNYENQQSRTDQLTFSLGLAFSF</sequence>
<keyword evidence="5" id="KW-1185">Reference proteome</keyword>
<dbReference type="InterPro" id="IPR011250">
    <property type="entry name" value="OMP/PagP_B-barrel"/>
</dbReference>